<evidence type="ECO:0000256" key="2">
    <source>
        <dbReference type="ARBA" id="ARBA00006654"/>
    </source>
</evidence>
<dbReference type="SUPFAM" id="SSF55816">
    <property type="entry name" value="5'-nucleotidase (syn. UDP-sugar hydrolase), C-terminal domain"/>
    <property type="match status" value="1"/>
</dbReference>
<dbReference type="PANTHER" id="PTHR11575">
    <property type="entry name" value="5'-NUCLEOTIDASE-RELATED"/>
    <property type="match status" value="1"/>
</dbReference>
<evidence type="ECO:0000256" key="1">
    <source>
        <dbReference type="ARBA" id="ARBA00000815"/>
    </source>
</evidence>
<keyword evidence="7" id="KW-1185">Reference proteome</keyword>
<comment type="similarity">
    <text evidence="2 4">Belongs to the 5'-nucleotidase family.</text>
</comment>
<comment type="catalytic activity">
    <reaction evidence="1">
        <text>a ribonucleoside 5'-phosphate + H2O = a ribonucleoside + phosphate</text>
        <dbReference type="Rhea" id="RHEA:12484"/>
        <dbReference type="ChEBI" id="CHEBI:15377"/>
        <dbReference type="ChEBI" id="CHEBI:18254"/>
        <dbReference type="ChEBI" id="CHEBI:43474"/>
        <dbReference type="ChEBI" id="CHEBI:58043"/>
        <dbReference type="EC" id="3.1.3.5"/>
    </reaction>
</comment>
<evidence type="ECO:0000313" key="6">
    <source>
        <dbReference type="EMBL" id="KAK9718423.1"/>
    </source>
</evidence>
<evidence type="ECO:0000256" key="3">
    <source>
        <dbReference type="ARBA" id="ARBA00012643"/>
    </source>
</evidence>
<name>A0AAW1KI27_POPJA</name>
<keyword evidence="4" id="KW-0378">Hydrolase</keyword>
<dbReference type="PRINTS" id="PR01607">
    <property type="entry name" value="APYRASEFAMLY"/>
</dbReference>
<dbReference type="InterPro" id="IPR008334">
    <property type="entry name" value="5'-Nucleotdase_C"/>
</dbReference>
<gene>
    <name evidence="6" type="ORF">QE152_g23177</name>
</gene>
<dbReference type="Pfam" id="PF02872">
    <property type="entry name" value="5_nucleotid_C"/>
    <property type="match status" value="1"/>
</dbReference>
<evidence type="ECO:0000256" key="4">
    <source>
        <dbReference type="RuleBase" id="RU362119"/>
    </source>
</evidence>
<comment type="caution">
    <text evidence="6">The sequence shown here is derived from an EMBL/GenBank/DDBJ whole genome shotgun (WGS) entry which is preliminary data.</text>
</comment>
<dbReference type="AlphaFoldDB" id="A0AAW1KI27"/>
<organism evidence="6 7">
    <name type="scientific">Popillia japonica</name>
    <name type="common">Japanese beetle</name>
    <dbReference type="NCBI Taxonomy" id="7064"/>
    <lineage>
        <taxon>Eukaryota</taxon>
        <taxon>Metazoa</taxon>
        <taxon>Ecdysozoa</taxon>
        <taxon>Arthropoda</taxon>
        <taxon>Hexapoda</taxon>
        <taxon>Insecta</taxon>
        <taxon>Pterygota</taxon>
        <taxon>Neoptera</taxon>
        <taxon>Endopterygota</taxon>
        <taxon>Coleoptera</taxon>
        <taxon>Polyphaga</taxon>
        <taxon>Scarabaeiformia</taxon>
        <taxon>Scarabaeidae</taxon>
        <taxon>Rutelinae</taxon>
        <taxon>Popillia</taxon>
    </lineage>
</organism>
<sequence length="584" mass="66081">MIPRSPTIWLTLLLQLVIVLDWISTDNLTFIWLTLLLQLVIVLDWISTDNLTFTLLHTGKICSKFAPQKGKYGIARAIHYVKEEMAKDPNTVYFDTMDCCFGSFYYDVHRWNICASFLPLFPAEVHSIGEKAMVDGGNENRDKVLAEYLTHLCKRNATIICANCEAHKDARYRPYIKRSHIFKINGRRIGVTAYIGNHLPPDDEIGNMTFEDAAIAVRREVKKFKDDKIRIVILIAHDSFAPSQKFVRLIQDVDIVVAAHSRYFFYNGVPPVDAINERGPYPKVYSDAKEKQVLMVRAGQDLFYVGRLQVTFDMKGGAVAWEGNCVHMDEQIGEDPEAVDLLEVFSEKVHEEEKKVVGTTRVPFPLRCDWRECNAGNLVADAFVWNLIRHPPPPEKIGKGWAIATIAVVHSGSIVEGIALSKLPNNSLREMDVLGLLPSGYSVSIREIWGRVLKSILEHGVDQNIKLGNFFFIQVSGLKVVYDMSRSPGDRVVSIRVRCKECETPRYEDFNPNRKYRVIMPSFISGGSGGFHVPFIDTVYDMADNDASILRNHVAALKTIKIGEEERILVKNCPHCYDREVGSG</sequence>
<dbReference type="InterPro" id="IPR029052">
    <property type="entry name" value="Metallo-depent_PP-like"/>
</dbReference>
<dbReference type="InterPro" id="IPR036907">
    <property type="entry name" value="5'-Nucleotdase_C_sf"/>
</dbReference>
<dbReference type="Gene3D" id="3.60.21.10">
    <property type="match status" value="1"/>
</dbReference>
<dbReference type="GO" id="GO:0005886">
    <property type="term" value="C:plasma membrane"/>
    <property type="evidence" value="ECO:0007669"/>
    <property type="project" value="TreeGrafter"/>
</dbReference>
<proteinExistence type="inferred from homology"/>
<dbReference type="GO" id="GO:0000166">
    <property type="term" value="F:nucleotide binding"/>
    <property type="evidence" value="ECO:0007669"/>
    <property type="project" value="UniProtKB-KW"/>
</dbReference>
<dbReference type="EC" id="3.1.3.5" evidence="3"/>
<dbReference type="PANTHER" id="PTHR11575:SF24">
    <property type="entry name" value="5'-NUCLEOTIDASE"/>
    <property type="match status" value="1"/>
</dbReference>
<dbReference type="Proteomes" id="UP001458880">
    <property type="component" value="Unassembled WGS sequence"/>
</dbReference>
<dbReference type="SUPFAM" id="SSF56300">
    <property type="entry name" value="Metallo-dependent phosphatases"/>
    <property type="match status" value="1"/>
</dbReference>
<feature type="domain" description="5'-Nucleotidase C-terminal" evidence="5">
    <location>
        <begin position="356"/>
        <end position="532"/>
    </location>
</feature>
<evidence type="ECO:0000259" key="5">
    <source>
        <dbReference type="Pfam" id="PF02872"/>
    </source>
</evidence>
<protein>
    <recommendedName>
        <fullName evidence="3">5'-nucleotidase</fullName>
        <ecNumber evidence="3">3.1.3.5</ecNumber>
    </recommendedName>
</protein>
<accession>A0AAW1KI27</accession>
<dbReference type="Gene3D" id="3.90.780.10">
    <property type="entry name" value="5'-Nucleotidase, C-terminal domain"/>
    <property type="match status" value="1"/>
</dbReference>
<dbReference type="EMBL" id="JASPKY010000228">
    <property type="protein sequence ID" value="KAK9718423.1"/>
    <property type="molecule type" value="Genomic_DNA"/>
</dbReference>
<dbReference type="GO" id="GO:0008253">
    <property type="term" value="F:5'-nucleotidase activity"/>
    <property type="evidence" value="ECO:0007669"/>
    <property type="project" value="UniProtKB-EC"/>
</dbReference>
<reference evidence="6 7" key="1">
    <citation type="journal article" date="2024" name="BMC Genomics">
        <title>De novo assembly and annotation of Popillia japonica's genome with initial clues to its potential as an invasive pest.</title>
        <authorList>
            <person name="Cucini C."/>
            <person name="Boschi S."/>
            <person name="Funari R."/>
            <person name="Cardaioli E."/>
            <person name="Iannotti N."/>
            <person name="Marturano G."/>
            <person name="Paoli F."/>
            <person name="Bruttini M."/>
            <person name="Carapelli A."/>
            <person name="Frati F."/>
            <person name="Nardi F."/>
        </authorList>
    </citation>
    <scope>NUCLEOTIDE SEQUENCE [LARGE SCALE GENOMIC DNA]</scope>
    <source>
        <strain evidence="6">DMR45628</strain>
    </source>
</reference>
<evidence type="ECO:0000313" key="7">
    <source>
        <dbReference type="Proteomes" id="UP001458880"/>
    </source>
</evidence>
<dbReference type="InterPro" id="IPR006179">
    <property type="entry name" value="5_nucleotidase/apyrase"/>
</dbReference>
<keyword evidence="4" id="KW-0547">Nucleotide-binding</keyword>
<dbReference type="GO" id="GO:0006196">
    <property type="term" value="P:AMP catabolic process"/>
    <property type="evidence" value="ECO:0007669"/>
    <property type="project" value="TreeGrafter"/>
</dbReference>